<gene>
    <name evidence="1" type="ORF">LEP1GSC036_4119</name>
</gene>
<dbReference type="EMBL" id="AFLV02000015">
    <property type="protein sequence ID" value="EKR65667.1"/>
    <property type="molecule type" value="Genomic_DNA"/>
</dbReference>
<reference evidence="1 2" key="1">
    <citation type="submission" date="2012-10" db="EMBL/GenBank/DDBJ databases">
        <authorList>
            <person name="Harkins D.M."/>
            <person name="Durkin A.S."/>
            <person name="Brinkac L.M."/>
            <person name="Haft D.H."/>
            <person name="Selengut J.D."/>
            <person name="Sanka R."/>
            <person name="DePew J."/>
            <person name="Purushe J."/>
            <person name="Whelen A.C."/>
            <person name="Vinetz J.M."/>
            <person name="Sutton G.G."/>
            <person name="Nierman W.C."/>
            <person name="Fouts D.E."/>
        </authorList>
    </citation>
    <scope>NUCLEOTIDE SEQUENCE [LARGE SCALE GENOMIC DNA]</scope>
    <source>
        <strain evidence="1 2">2006001853</strain>
    </source>
</reference>
<comment type="caution">
    <text evidence="1">The sequence shown here is derived from an EMBL/GenBank/DDBJ whole genome shotgun (WGS) entry which is preliminary data.</text>
</comment>
<organism evidence="1 2">
    <name type="scientific">Leptospira weilii str. 2006001853</name>
    <dbReference type="NCBI Taxonomy" id="1001589"/>
    <lineage>
        <taxon>Bacteria</taxon>
        <taxon>Pseudomonadati</taxon>
        <taxon>Spirochaetota</taxon>
        <taxon>Spirochaetia</taxon>
        <taxon>Leptospirales</taxon>
        <taxon>Leptospiraceae</taxon>
        <taxon>Leptospira</taxon>
    </lineage>
</organism>
<evidence type="ECO:0000313" key="1">
    <source>
        <dbReference type="EMBL" id="EKR65667.1"/>
    </source>
</evidence>
<name>A0A828Z8C6_9LEPT</name>
<dbReference type="AlphaFoldDB" id="A0A828Z8C6"/>
<proteinExistence type="predicted"/>
<evidence type="ECO:0000313" key="2">
    <source>
        <dbReference type="Proteomes" id="UP000001338"/>
    </source>
</evidence>
<accession>A0A828Z8C6</accession>
<protein>
    <submittedName>
        <fullName evidence="1">Uncharacterized protein</fullName>
    </submittedName>
</protein>
<dbReference type="Proteomes" id="UP000001338">
    <property type="component" value="Unassembled WGS sequence"/>
</dbReference>
<sequence>MRLVRNRKQMPNSKIKPNIFRLFNRFVSIVPEETTRPTPGALLLIPIK</sequence>